<evidence type="ECO:0000256" key="1">
    <source>
        <dbReference type="ARBA" id="ARBA00010641"/>
    </source>
</evidence>
<keyword evidence="9" id="KW-1185">Reference proteome</keyword>
<dbReference type="SUPFAM" id="SSF88946">
    <property type="entry name" value="Sigma2 domain of RNA polymerase sigma factors"/>
    <property type="match status" value="1"/>
</dbReference>
<dbReference type="EMBL" id="JARTFS010000006">
    <property type="protein sequence ID" value="MED4401339.1"/>
    <property type="molecule type" value="Genomic_DNA"/>
</dbReference>
<dbReference type="Gene3D" id="1.10.10.10">
    <property type="entry name" value="Winged helix-like DNA-binding domain superfamily/Winged helix DNA-binding domain"/>
    <property type="match status" value="1"/>
</dbReference>
<keyword evidence="4" id="KW-0238">DNA-binding</keyword>
<evidence type="ECO:0000259" key="7">
    <source>
        <dbReference type="Pfam" id="PF08281"/>
    </source>
</evidence>
<proteinExistence type="inferred from homology"/>
<evidence type="ECO:0000259" key="6">
    <source>
        <dbReference type="Pfam" id="PF04542"/>
    </source>
</evidence>
<feature type="domain" description="RNA polymerase sigma-70 region 2" evidence="6">
    <location>
        <begin position="6"/>
        <end position="73"/>
    </location>
</feature>
<evidence type="ECO:0000256" key="2">
    <source>
        <dbReference type="ARBA" id="ARBA00023015"/>
    </source>
</evidence>
<gene>
    <name evidence="8" type="ORF">P9271_08435</name>
</gene>
<dbReference type="GeneID" id="301140752"/>
<dbReference type="SUPFAM" id="SSF88659">
    <property type="entry name" value="Sigma3 and sigma4 domains of RNA polymerase sigma factors"/>
    <property type="match status" value="1"/>
</dbReference>
<reference evidence="8 9" key="1">
    <citation type="submission" date="2023-03" db="EMBL/GenBank/DDBJ databases">
        <title>Bacillus Genome Sequencing.</title>
        <authorList>
            <person name="Dunlap C."/>
        </authorList>
    </citation>
    <scope>NUCLEOTIDE SEQUENCE [LARGE SCALE GENOMIC DNA]</scope>
    <source>
        <strain evidence="8 9">NRS-1717</strain>
    </source>
</reference>
<dbReference type="Pfam" id="PF04542">
    <property type="entry name" value="Sigma70_r2"/>
    <property type="match status" value="1"/>
</dbReference>
<dbReference type="InterPro" id="IPR039425">
    <property type="entry name" value="RNA_pol_sigma-70-like"/>
</dbReference>
<organism evidence="8 9">
    <name type="scientific">Metabacillus fastidiosus</name>
    <dbReference type="NCBI Taxonomy" id="1458"/>
    <lineage>
        <taxon>Bacteria</taxon>
        <taxon>Bacillati</taxon>
        <taxon>Bacillota</taxon>
        <taxon>Bacilli</taxon>
        <taxon>Bacillales</taxon>
        <taxon>Bacillaceae</taxon>
        <taxon>Metabacillus</taxon>
    </lineage>
</organism>
<accession>A0ABU6NW61</accession>
<comment type="caution">
    <text evidence="8">The sequence shown here is derived from an EMBL/GenBank/DDBJ whole genome shotgun (WGS) entry which is preliminary data.</text>
</comment>
<dbReference type="Pfam" id="PF08281">
    <property type="entry name" value="Sigma70_r4_2"/>
    <property type="match status" value="1"/>
</dbReference>
<dbReference type="PANTHER" id="PTHR43133:SF8">
    <property type="entry name" value="RNA POLYMERASE SIGMA FACTOR HI_1459-RELATED"/>
    <property type="match status" value="1"/>
</dbReference>
<dbReference type="PANTHER" id="PTHR43133">
    <property type="entry name" value="RNA POLYMERASE ECF-TYPE SIGMA FACTO"/>
    <property type="match status" value="1"/>
</dbReference>
<evidence type="ECO:0000313" key="8">
    <source>
        <dbReference type="EMBL" id="MED4401339.1"/>
    </source>
</evidence>
<dbReference type="InterPro" id="IPR036388">
    <property type="entry name" value="WH-like_DNA-bd_sf"/>
</dbReference>
<dbReference type="InterPro" id="IPR013325">
    <property type="entry name" value="RNA_pol_sigma_r2"/>
</dbReference>
<dbReference type="Gene3D" id="1.10.1740.10">
    <property type="match status" value="1"/>
</dbReference>
<comment type="similarity">
    <text evidence="1">Belongs to the sigma-70 factor family. ECF subfamily.</text>
</comment>
<dbReference type="InterPro" id="IPR014284">
    <property type="entry name" value="RNA_pol_sigma-70_dom"/>
</dbReference>
<evidence type="ECO:0000256" key="5">
    <source>
        <dbReference type="ARBA" id="ARBA00023163"/>
    </source>
</evidence>
<dbReference type="InterPro" id="IPR013249">
    <property type="entry name" value="RNA_pol_sigma70_r4_t2"/>
</dbReference>
<evidence type="ECO:0000256" key="4">
    <source>
        <dbReference type="ARBA" id="ARBA00023125"/>
    </source>
</evidence>
<evidence type="ECO:0000313" key="9">
    <source>
        <dbReference type="Proteomes" id="UP001342826"/>
    </source>
</evidence>
<keyword evidence="3" id="KW-0731">Sigma factor</keyword>
<dbReference type="RefSeq" id="WP_066228240.1">
    <property type="nucleotide sequence ID" value="NZ_JARTFQ010000005.1"/>
</dbReference>
<name>A0ABU6NW61_9BACI</name>
<dbReference type="NCBIfam" id="TIGR02937">
    <property type="entry name" value="sigma70-ECF"/>
    <property type="match status" value="1"/>
</dbReference>
<dbReference type="Proteomes" id="UP001342826">
    <property type="component" value="Unassembled WGS sequence"/>
</dbReference>
<keyword evidence="2" id="KW-0805">Transcription regulation</keyword>
<dbReference type="InterPro" id="IPR007627">
    <property type="entry name" value="RNA_pol_sigma70_r2"/>
</dbReference>
<protein>
    <submittedName>
        <fullName evidence="8">RNA polymerase sigma factor</fullName>
    </submittedName>
</protein>
<keyword evidence="5" id="KW-0804">Transcription</keyword>
<evidence type="ECO:0000256" key="3">
    <source>
        <dbReference type="ARBA" id="ARBA00023082"/>
    </source>
</evidence>
<sequence>MNFEEIYQAYFHDVYLYTKSLVADKDIAEEVTQETFFKALKSFHQFDGKKDVKAWLFTIAKNTYFTQYKKEQREINIEENSAQKDVQLVDYLMNEERALMIHRFLHAMKEPYKEVFSLRIFGELSFETIGYLFGKSDGWARVTYYRAKKKITAYMEAKQDEGY</sequence>
<dbReference type="InterPro" id="IPR013324">
    <property type="entry name" value="RNA_pol_sigma_r3/r4-like"/>
</dbReference>
<feature type="domain" description="RNA polymerase sigma factor 70 region 4 type 2" evidence="7">
    <location>
        <begin position="100"/>
        <end position="151"/>
    </location>
</feature>